<evidence type="ECO:0000256" key="2">
    <source>
        <dbReference type="ARBA" id="ARBA00022630"/>
    </source>
</evidence>
<keyword evidence="2" id="KW-0285">Flavoprotein</keyword>
<dbReference type="Pfam" id="PF03358">
    <property type="entry name" value="FMN_red"/>
    <property type="match status" value="1"/>
</dbReference>
<name>A0A974RY85_9GAMM</name>
<dbReference type="AlphaFoldDB" id="A0A974RY85"/>
<keyword evidence="3" id="KW-0288">FMN</keyword>
<dbReference type="InterPro" id="IPR005025">
    <property type="entry name" value="FMN_Rdtase-like_dom"/>
</dbReference>
<dbReference type="EMBL" id="CP067393">
    <property type="protein sequence ID" value="QQP87033.1"/>
    <property type="molecule type" value="Genomic_DNA"/>
</dbReference>
<dbReference type="EC" id="1.5.1.38" evidence="6"/>
<keyword evidence="7" id="KW-1185">Reference proteome</keyword>
<evidence type="ECO:0000313" key="6">
    <source>
        <dbReference type="EMBL" id="QQP87033.1"/>
    </source>
</evidence>
<evidence type="ECO:0000256" key="4">
    <source>
        <dbReference type="ARBA" id="ARBA00023002"/>
    </source>
</evidence>
<sequence>MLVVAIGGSPSAKSRSTALLNYATDWLTQYGVNSYTVTVKDFLAEDLLYANFDSPQIKELQQKLAQADGVILATPIYKAAYSGALKTILDLFPERALANKVVLPIATAGSSNHLLALDYALKPVIGALKAKEILQGVFANDQQITYPTEKTTLILAKDLELRLESALQQFYISLQQPKPHTQQLLSKKLAEAV</sequence>
<feature type="domain" description="NADPH-dependent FMN reductase-like" evidence="5">
    <location>
        <begin position="1"/>
        <end position="142"/>
    </location>
</feature>
<dbReference type="NCBIfam" id="TIGR03567">
    <property type="entry name" value="FMN_reduc_SsuE"/>
    <property type="match status" value="1"/>
</dbReference>
<organism evidence="6 7">
    <name type="scientific">Entomomonas asaccharolytica</name>
    <dbReference type="NCBI Taxonomy" id="2785331"/>
    <lineage>
        <taxon>Bacteria</taxon>
        <taxon>Pseudomonadati</taxon>
        <taxon>Pseudomonadota</taxon>
        <taxon>Gammaproteobacteria</taxon>
        <taxon>Pseudomonadales</taxon>
        <taxon>Pseudomonadaceae</taxon>
        <taxon>Entomomonas</taxon>
    </lineage>
</organism>
<dbReference type="GO" id="GO:0046306">
    <property type="term" value="P:alkanesulfonate catabolic process"/>
    <property type="evidence" value="ECO:0007669"/>
    <property type="project" value="InterPro"/>
</dbReference>
<dbReference type="KEGG" id="eaz:JHT90_07260"/>
<evidence type="ECO:0000256" key="1">
    <source>
        <dbReference type="ARBA" id="ARBA00005990"/>
    </source>
</evidence>
<dbReference type="GO" id="GO:0016655">
    <property type="term" value="F:oxidoreductase activity, acting on NAD(P)H, quinone or similar compound as acceptor"/>
    <property type="evidence" value="ECO:0007669"/>
    <property type="project" value="UniProtKB-ARBA"/>
</dbReference>
<evidence type="ECO:0000259" key="5">
    <source>
        <dbReference type="Pfam" id="PF03358"/>
    </source>
</evidence>
<dbReference type="Proteomes" id="UP000595278">
    <property type="component" value="Chromosome"/>
</dbReference>
<keyword evidence="4 6" id="KW-0560">Oxidoreductase</keyword>
<gene>
    <name evidence="6" type="primary">ssuE</name>
    <name evidence="6" type="ORF">JHT90_07260</name>
</gene>
<dbReference type="GO" id="GO:0052873">
    <property type="term" value="F:FMN reductase (NADPH) activity"/>
    <property type="evidence" value="ECO:0007669"/>
    <property type="project" value="UniProtKB-EC"/>
</dbReference>
<reference evidence="6 7" key="1">
    <citation type="submission" date="2021-01" db="EMBL/GenBank/DDBJ databases">
        <title>Entomomonas sp. F2A isolated from a house cricket (Acheta domesticus).</title>
        <authorList>
            <person name="Spergser J."/>
            <person name="Busse H.-J."/>
        </authorList>
    </citation>
    <scope>NUCLEOTIDE SEQUENCE [LARGE SCALE GENOMIC DNA]</scope>
    <source>
        <strain evidence="6 7">F2A</strain>
    </source>
</reference>
<dbReference type="InterPro" id="IPR051814">
    <property type="entry name" value="NAD(P)H-dep_FMN_reductase"/>
</dbReference>
<accession>A0A974RY85</accession>
<proteinExistence type="inferred from homology"/>
<dbReference type="RefSeq" id="WP_201095590.1">
    <property type="nucleotide sequence ID" value="NZ_CP067393.1"/>
</dbReference>
<dbReference type="InterPro" id="IPR029039">
    <property type="entry name" value="Flavoprotein-like_sf"/>
</dbReference>
<evidence type="ECO:0000256" key="3">
    <source>
        <dbReference type="ARBA" id="ARBA00022643"/>
    </source>
</evidence>
<evidence type="ECO:0000313" key="7">
    <source>
        <dbReference type="Proteomes" id="UP000595278"/>
    </source>
</evidence>
<dbReference type="SUPFAM" id="SSF52218">
    <property type="entry name" value="Flavoproteins"/>
    <property type="match status" value="1"/>
</dbReference>
<dbReference type="PANTHER" id="PTHR43408">
    <property type="entry name" value="FMN REDUCTASE (NADPH)"/>
    <property type="match status" value="1"/>
</dbReference>
<dbReference type="InterPro" id="IPR020048">
    <property type="entry name" value="NADPH-dep_FMN_reduc_SsuE"/>
</dbReference>
<dbReference type="Gene3D" id="3.40.50.360">
    <property type="match status" value="1"/>
</dbReference>
<dbReference type="NCBIfam" id="NF007859">
    <property type="entry name" value="PRK10569.1"/>
    <property type="match status" value="1"/>
</dbReference>
<comment type="similarity">
    <text evidence="1">Belongs to the SsuE family.</text>
</comment>
<protein>
    <submittedName>
        <fullName evidence="6">NADPH-dependent FMN reductase</fullName>
        <ecNumber evidence="6">1.5.1.38</ecNumber>
    </submittedName>
</protein>
<dbReference type="PANTHER" id="PTHR43408:SF1">
    <property type="entry name" value="FMN REDUCTASE (NADPH)"/>
    <property type="match status" value="1"/>
</dbReference>